<evidence type="ECO:0000313" key="2">
    <source>
        <dbReference type="EMBL" id="GBC61082.1"/>
    </source>
</evidence>
<proteinExistence type="predicted"/>
<organism evidence="2 3">
    <name type="scientific">Desulfonema ishimotonii</name>
    <dbReference type="NCBI Taxonomy" id="45657"/>
    <lineage>
        <taxon>Bacteria</taxon>
        <taxon>Pseudomonadati</taxon>
        <taxon>Thermodesulfobacteriota</taxon>
        <taxon>Desulfobacteria</taxon>
        <taxon>Desulfobacterales</taxon>
        <taxon>Desulfococcaceae</taxon>
        <taxon>Desulfonema</taxon>
    </lineage>
</organism>
<dbReference type="AlphaFoldDB" id="A0A401FVS3"/>
<keyword evidence="3" id="KW-1185">Reference proteome</keyword>
<reference evidence="3" key="2">
    <citation type="submission" date="2019-01" db="EMBL/GenBank/DDBJ databases">
        <title>Genome sequence of Desulfonema ishimotonii strain Tokyo 01.</title>
        <authorList>
            <person name="Fukui M."/>
        </authorList>
    </citation>
    <scope>NUCLEOTIDE SEQUENCE [LARGE SCALE GENOMIC DNA]</scope>
    <source>
        <strain evidence="3">Tokyo 01</strain>
    </source>
</reference>
<name>A0A401FVS3_9BACT</name>
<dbReference type="RefSeq" id="WP_124328412.1">
    <property type="nucleotide sequence ID" value="NZ_BEXT01000001.1"/>
</dbReference>
<feature type="transmembrane region" description="Helical" evidence="1">
    <location>
        <begin position="35"/>
        <end position="56"/>
    </location>
</feature>
<feature type="transmembrane region" description="Helical" evidence="1">
    <location>
        <begin position="68"/>
        <end position="88"/>
    </location>
</feature>
<gene>
    <name evidence="2" type="ORF">DENIS_2042</name>
</gene>
<accession>A0A401FVS3</accession>
<keyword evidence="1" id="KW-0812">Transmembrane</keyword>
<keyword evidence="1" id="KW-1133">Transmembrane helix</keyword>
<evidence type="ECO:0000313" key="3">
    <source>
        <dbReference type="Proteomes" id="UP000288096"/>
    </source>
</evidence>
<comment type="caution">
    <text evidence="2">The sequence shown here is derived from an EMBL/GenBank/DDBJ whole genome shotgun (WGS) entry which is preliminary data.</text>
</comment>
<keyword evidence="1" id="KW-0472">Membrane</keyword>
<reference evidence="3" key="1">
    <citation type="submission" date="2017-11" db="EMBL/GenBank/DDBJ databases">
        <authorList>
            <person name="Watanabe M."/>
            <person name="Kojima H."/>
        </authorList>
    </citation>
    <scope>NUCLEOTIDE SEQUENCE [LARGE SCALE GENOMIC DNA]</scope>
    <source>
        <strain evidence="3">Tokyo 01</strain>
    </source>
</reference>
<dbReference type="EMBL" id="BEXT01000001">
    <property type="protein sequence ID" value="GBC61082.1"/>
    <property type="molecule type" value="Genomic_DNA"/>
</dbReference>
<sequence length="214" mass="24295">MKKNGEESNEGTYVPDDAEKMALSADDEVVTAGPYALILAWLFILFCVWLTGKCLLDMILDRAIFPPMMTLAALFIVETPALIMAHILGTRYTISSSHIEQHGFFGFCRRLAWNDITKIVLGWPRSFIRDITIKAGGRRIVFGAGFIWWRKGFFRTAEAAVAIAQSRGIPVGTKILFAEQEDDVEEWFDIGREKFFPWSKAQLPPRQSPSFREK</sequence>
<evidence type="ECO:0000256" key="1">
    <source>
        <dbReference type="SAM" id="Phobius"/>
    </source>
</evidence>
<protein>
    <submittedName>
        <fullName evidence="2">Uncharacterized protein</fullName>
    </submittedName>
</protein>
<dbReference type="Proteomes" id="UP000288096">
    <property type="component" value="Unassembled WGS sequence"/>
</dbReference>